<accession>A0A8S1MMU9</accession>
<sequence>MESSLLKSDMIKFIKKSKYNEDLRINKQKLEGSLVDKINHKLMKKERLKMCETDSIDQKPQQSVKQRIQIRLSIQQNGKISSEICKTTIIKINKIYHQVQAKEIRAKCHQINYNDQYNQNEPKQLHNYLNMIKRIRKHFTQIKTEGQQNKKLNQLFQMFHSKQNMKNNHMIKTFWYNRGIKYIKDNFVTVLRCFKEALIANPLESKAIQLVARIYEKIGKNMTAKSGFSSFIIFRYKSNQICYTLCLYKTESSKILWQFLDLIIFNDNSKDRSLLVYFKGIKVQKEFLIQKKLQKIKNLLKNPQELQIIVFIFILCWPYYLDKKIIVYELMEQQHLKKKYSFIQ</sequence>
<protein>
    <submittedName>
        <fullName evidence="1">Uncharacterized protein</fullName>
    </submittedName>
</protein>
<gene>
    <name evidence="1" type="ORF">PSON_ATCC_30995.1.T0390270</name>
</gene>
<name>A0A8S1MMU9_9CILI</name>
<evidence type="ECO:0000313" key="1">
    <source>
        <dbReference type="EMBL" id="CAD8079751.1"/>
    </source>
</evidence>
<reference evidence="1" key="1">
    <citation type="submission" date="2021-01" db="EMBL/GenBank/DDBJ databases">
        <authorList>
            <consortium name="Genoscope - CEA"/>
            <person name="William W."/>
        </authorList>
    </citation>
    <scope>NUCLEOTIDE SEQUENCE</scope>
</reference>
<dbReference type="EMBL" id="CAJJDN010000039">
    <property type="protein sequence ID" value="CAD8079751.1"/>
    <property type="molecule type" value="Genomic_DNA"/>
</dbReference>
<evidence type="ECO:0000313" key="2">
    <source>
        <dbReference type="Proteomes" id="UP000692954"/>
    </source>
</evidence>
<proteinExistence type="predicted"/>
<organism evidence="1 2">
    <name type="scientific">Paramecium sonneborni</name>
    <dbReference type="NCBI Taxonomy" id="65129"/>
    <lineage>
        <taxon>Eukaryota</taxon>
        <taxon>Sar</taxon>
        <taxon>Alveolata</taxon>
        <taxon>Ciliophora</taxon>
        <taxon>Intramacronucleata</taxon>
        <taxon>Oligohymenophorea</taxon>
        <taxon>Peniculida</taxon>
        <taxon>Parameciidae</taxon>
        <taxon>Paramecium</taxon>
    </lineage>
</organism>
<keyword evidence="2" id="KW-1185">Reference proteome</keyword>
<dbReference type="Proteomes" id="UP000692954">
    <property type="component" value="Unassembled WGS sequence"/>
</dbReference>
<comment type="caution">
    <text evidence="1">The sequence shown here is derived from an EMBL/GenBank/DDBJ whole genome shotgun (WGS) entry which is preliminary data.</text>
</comment>
<dbReference type="AlphaFoldDB" id="A0A8S1MMU9"/>